<evidence type="ECO:0000313" key="1">
    <source>
        <dbReference type="EMBL" id="SLN74169.1"/>
    </source>
</evidence>
<dbReference type="EMBL" id="FWFX01000028">
    <property type="protein sequence ID" value="SLN74169.1"/>
    <property type="molecule type" value="Genomic_DNA"/>
</dbReference>
<accession>A0A1X7A9Z3</accession>
<name>A0A1X7A9Z3_9RHOB</name>
<dbReference type="OrthoDB" id="8244198at2"/>
<proteinExistence type="predicted"/>
<sequence>MAITRSNCGLDVVFDAGCTFFNQKLGHLRRVQAKHRVYLATYYELSVLSNRELRDLNIPRCNIKRLALEAAYAC</sequence>
<keyword evidence="2" id="KW-1185">Reference proteome</keyword>
<dbReference type="RefSeq" id="WP_143534556.1">
    <property type="nucleotide sequence ID" value="NZ_FWFX01000028.1"/>
</dbReference>
<organism evidence="1 2">
    <name type="scientific">Roseovarius albus</name>
    <dbReference type="NCBI Taxonomy" id="1247867"/>
    <lineage>
        <taxon>Bacteria</taxon>
        <taxon>Pseudomonadati</taxon>
        <taxon>Pseudomonadota</taxon>
        <taxon>Alphaproteobacteria</taxon>
        <taxon>Rhodobacterales</taxon>
        <taxon>Roseobacteraceae</taxon>
        <taxon>Roseovarius</taxon>
    </lineage>
</organism>
<gene>
    <name evidence="1" type="ORF">ROA7450_04203</name>
</gene>
<evidence type="ECO:0000313" key="2">
    <source>
        <dbReference type="Proteomes" id="UP000193061"/>
    </source>
</evidence>
<protein>
    <recommendedName>
        <fullName evidence="3">DUF1127 domain-containing protein</fullName>
    </recommendedName>
</protein>
<dbReference type="AlphaFoldDB" id="A0A1X7A9Z3"/>
<dbReference type="Proteomes" id="UP000193061">
    <property type="component" value="Unassembled WGS sequence"/>
</dbReference>
<evidence type="ECO:0008006" key="3">
    <source>
        <dbReference type="Google" id="ProtNLM"/>
    </source>
</evidence>
<reference evidence="1 2" key="1">
    <citation type="submission" date="2017-03" db="EMBL/GenBank/DDBJ databases">
        <authorList>
            <person name="Afonso C.L."/>
            <person name="Miller P.J."/>
            <person name="Scott M.A."/>
            <person name="Spackman E."/>
            <person name="Goraichik I."/>
            <person name="Dimitrov K.M."/>
            <person name="Suarez D.L."/>
            <person name="Swayne D.E."/>
        </authorList>
    </citation>
    <scope>NUCLEOTIDE SEQUENCE [LARGE SCALE GENOMIC DNA]</scope>
    <source>
        <strain evidence="1 2">CECT 7450</strain>
    </source>
</reference>